<dbReference type="OrthoDB" id="4380275at2"/>
<dbReference type="KEGG" id="roz:CBI38_29750"/>
<dbReference type="NCBIfam" id="TIGR04338">
    <property type="entry name" value="HEXXH_Rv0185"/>
    <property type="match status" value="1"/>
</dbReference>
<dbReference type="EMBL" id="CP021354">
    <property type="protein sequence ID" value="AWK75116.1"/>
    <property type="molecule type" value="Genomic_DNA"/>
</dbReference>
<accession>A0A2S2C2J5</accession>
<name>A0A2S2C2J5_9NOCA</name>
<protein>
    <recommendedName>
        <fullName evidence="3">TIGR04338 family metallohydrolase</fullName>
    </recommendedName>
</protein>
<dbReference type="InterPro" id="IPR027595">
    <property type="entry name" value="CHP04338"/>
</dbReference>
<dbReference type="Proteomes" id="UP000245711">
    <property type="component" value="Chromosome"/>
</dbReference>
<sequence>MRRTRDTQRAAVYEAEALVRTMFDRADERGLRVVDVLGSQVTLPVERKFASIESVQDYVNRVLALNWVREMWARAATPIHVRTRAGSKAAHYESDCATMAVPEYRSGKAWAFRELVVLHEIAHHLDPSDPDDPSTAAHGPEYVDRYLTLVGEIIGPEAAFVLRAMLLAGGVRLS</sequence>
<gene>
    <name evidence="1" type="ORF">CBI38_29750</name>
</gene>
<proteinExistence type="predicted"/>
<dbReference type="AlphaFoldDB" id="A0A2S2C2J5"/>
<keyword evidence="2" id="KW-1185">Reference proteome</keyword>
<reference evidence="1 2" key="1">
    <citation type="submission" date="2017-05" db="EMBL/GenBank/DDBJ databases">
        <title>Isolation of Rhodococcus sp. S2-17 biodegrading of BP-3.</title>
        <authorList>
            <person name="Lee Y."/>
            <person name="Kim K.H."/>
            <person name="Chun B.H."/>
            <person name="Jung H.S."/>
            <person name="Jeon C.O."/>
        </authorList>
    </citation>
    <scope>NUCLEOTIDE SEQUENCE [LARGE SCALE GENOMIC DNA]</scope>
    <source>
        <strain evidence="1 2">S2-17</strain>
    </source>
</reference>
<evidence type="ECO:0000313" key="1">
    <source>
        <dbReference type="EMBL" id="AWK75116.1"/>
    </source>
</evidence>
<evidence type="ECO:0008006" key="3">
    <source>
        <dbReference type="Google" id="ProtNLM"/>
    </source>
</evidence>
<organism evidence="1 2">
    <name type="scientific">Rhodococcus oxybenzonivorans</name>
    <dbReference type="NCBI Taxonomy" id="1990687"/>
    <lineage>
        <taxon>Bacteria</taxon>
        <taxon>Bacillati</taxon>
        <taxon>Actinomycetota</taxon>
        <taxon>Actinomycetes</taxon>
        <taxon>Mycobacteriales</taxon>
        <taxon>Nocardiaceae</taxon>
        <taxon>Rhodococcus</taxon>
    </lineage>
</organism>
<evidence type="ECO:0000313" key="2">
    <source>
        <dbReference type="Proteomes" id="UP000245711"/>
    </source>
</evidence>
<dbReference type="RefSeq" id="WP_109334630.1">
    <property type="nucleotide sequence ID" value="NZ_CP021354.1"/>
</dbReference>